<dbReference type="RefSeq" id="WP_336544460.1">
    <property type="nucleotide sequence ID" value="NZ_JBBBDM010000001.1"/>
</dbReference>
<evidence type="ECO:0000313" key="2">
    <source>
        <dbReference type="Proteomes" id="UP001367771"/>
    </source>
</evidence>
<dbReference type="Proteomes" id="UP001367771">
    <property type="component" value="Unassembled WGS sequence"/>
</dbReference>
<proteinExistence type="predicted"/>
<evidence type="ECO:0000313" key="1">
    <source>
        <dbReference type="EMBL" id="MEI5686081.1"/>
    </source>
</evidence>
<dbReference type="EMBL" id="JBBBDM010000001">
    <property type="protein sequence ID" value="MEI5686081.1"/>
    <property type="molecule type" value="Genomic_DNA"/>
</dbReference>
<name>A0ABU8H0B8_9SPHN</name>
<reference evidence="1 2" key="1">
    <citation type="journal article" date="2013" name="Int. J. Syst. Evol. Microbiol.">
        <title>Sphingomonas kyungheensis sp. nov., a bacterium with ginsenoside-converting activity isolated from soil of a ginseng field.</title>
        <authorList>
            <person name="Son H.M."/>
            <person name="Yang J.E."/>
            <person name="Park Y."/>
            <person name="Han C.K."/>
            <person name="Kim S.G."/>
            <person name="Kook M."/>
            <person name="Yi T.H."/>
        </authorList>
    </citation>
    <scope>NUCLEOTIDE SEQUENCE [LARGE SCALE GENOMIC DNA]</scope>
    <source>
        <strain evidence="1 2">LMG 26582</strain>
    </source>
</reference>
<protein>
    <submittedName>
        <fullName evidence="1">Uncharacterized protein</fullName>
    </submittedName>
</protein>
<sequence length="171" mass="18282">MIGAEAGFLKVSIARPALVGWLHAAPTAACRWDDWSRRIWHVDGAARGAIFDDRTLADAATVAARSAINHDLLLHLIGGAAAPSIAAFDNNGVFLAGTMCCSARPGNILAFLALARSLTDHLDRDGHAIAVVRNHGWSHGDAEATIDALLVRPFGEQRDQIRIPVIAETRH</sequence>
<organism evidence="1 2">
    <name type="scientific">Sphingomonas kyungheensis</name>
    <dbReference type="NCBI Taxonomy" id="1069987"/>
    <lineage>
        <taxon>Bacteria</taxon>
        <taxon>Pseudomonadati</taxon>
        <taxon>Pseudomonadota</taxon>
        <taxon>Alphaproteobacteria</taxon>
        <taxon>Sphingomonadales</taxon>
        <taxon>Sphingomonadaceae</taxon>
        <taxon>Sphingomonas</taxon>
    </lineage>
</organism>
<keyword evidence="2" id="KW-1185">Reference proteome</keyword>
<gene>
    <name evidence="1" type="ORF">V8201_03205</name>
</gene>
<comment type="caution">
    <text evidence="1">The sequence shown here is derived from an EMBL/GenBank/DDBJ whole genome shotgun (WGS) entry which is preliminary data.</text>
</comment>
<accession>A0ABU8H0B8</accession>